<proteinExistence type="predicted"/>
<dbReference type="Proteomes" id="UP000594681">
    <property type="component" value="Chromosome"/>
</dbReference>
<keyword evidence="1" id="KW-0808">Transferase</keyword>
<dbReference type="InterPro" id="IPR029063">
    <property type="entry name" value="SAM-dependent_MTases_sf"/>
</dbReference>
<name>A0A7T0PCX9_9CORY</name>
<dbReference type="EMBL" id="CP064954">
    <property type="protein sequence ID" value="QPK80172.1"/>
    <property type="molecule type" value="Genomic_DNA"/>
</dbReference>
<dbReference type="PANTHER" id="PTHR43667">
    <property type="entry name" value="CYCLOPROPANE-FATTY-ACYL-PHOSPHOLIPID SYNTHASE"/>
    <property type="match status" value="1"/>
</dbReference>
<evidence type="ECO:0000313" key="1">
    <source>
        <dbReference type="EMBL" id="QPK80172.1"/>
    </source>
</evidence>
<dbReference type="KEGG" id="cliz:G7Y31_05740"/>
<evidence type="ECO:0000313" key="2">
    <source>
        <dbReference type="Proteomes" id="UP000594681"/>
    </source>
</evidence>
<dbReference type="AlphaFoldDB" id="A0A7T0PCX9"/>
<reference evidence="1 2" key="1">
    <citation type="submission" date="2020-11" db="EMBL/GenBank/DDBJ databases">
        <title>Corynebacterium sp. ZJ-599.</title>
        <authorList>
            <person name="Zhou J."/>
        </authorList>
    </citation>
    <scope>NUCLEOTIDE SEQUENCE [LARGE SCALE GENOMIC DNA]</scope>
    <source>
        <strain evidence="1 2">ZJ-599</strain>
    </source>
</reference>
<dbReference type="SUPFAM" id="SSF53335">
    <property type="entry name" value="S-adenosyl-L-methionine-dependent methyltransferases"/>
    <property type="match status" value="1"/>
</dbReference>
<dbReference type="Pfam" id="PF02353">
    <property type="entry name" value="CMAS"/>
    <property type="match status" value="1"/>
</dbReference>
<dbReference type="PANTHER" id="PTHR43667:SF2">
    <property type="entry name" value="FATTY ACID C-METHYL TRANSFERASE"/>
    <property type="match status" value="1"/>
</dbReference>
<accession>A0A7T0PCX9</accession>
<protein>
    <submittedName>
        <fullName evidence="1">Class I SAM-dependent methyltransferase</fullName>
    </submittedName>
</protein>
<keyword evidence="1" id="KW-0489">Methyltransferase</keyword>
<dbReference type="InterPro" id="IPR050723">
    <property type="entry name" value="CFA/CMAS"/>
</dbReference>
<dbReference type="GO" id="GO:0008168">
    <property type="term" value="F:methyltransferase activity"/>
    <property type="evidence" value="ECO:0007669"/>
    <property type="project" value="UniProtKB-KW"/>
</dbReference>
<dbReference type="Gene3D" id="3.40.50.150">
    <property type="entry name" value="Vaccinia Virus protein VP39"/>
    <property type="match status" value="1"/>
</dbReference>
<sequence>MVTLAACAAEVRPPAVYPGERLYVEDHLRAIDAEAWPSVATVPQPRFASWRAQRAEAAFAKACAAAELVLEGADADLTVAHDALFHRLAAHGWIGFAESYLAGEWTTPDSAHLVKVLSALIATGYAPNTPDVPRQDVAGGELPPDLVRLYAGDRVSHQGGVYSTGVPTTVRHAIEAHEKRGKTHFVDITTLSEPTAVDREDLADAQVRAAQWLADAAQVGPGTHVLVYPASGVQAAVVSAGRRGVVDLLSADAEALRDVAEYLVFAGATDAVACHIVPQPLPGPKHWRGHYDAIISVEALESFPQADRVRYARMIERLLDGDGTAVIQTTVATESMSPAARGAVRGLQAFIWPGLDYPSTQDVHKLLDKHTGLRAVAQTHTGSHYRESLAQQRSFFAGHLREAAAAGYDPVYRRLWMYQFALREALFASNMLDSVAFSVVHRHRRGRR</sequence>
<dbReference type="GO" id="GO:0032259">
    <property type="term" value="P:methylation"/>
    <property type="evidence" value="ECO:0007669"/>
    <property type="project" value="UniProtKB-KW"/>
</dbReference>
<keyword evidence="2" id="KW-1185">Reference proteome</keyword>
<organism evidence="1 2">
    <name type="scientific">Corynebacterium lizhenjunii</name>
    <dbReference type="NCBI Taxonomy" id="2709394"/>
    <lineage>
        <taxon>Bacteria</taxon>
        <taxon>Bacillati</taxon>
        <taxon>Actinomycetota</taxon>
        <taxon>Actinomycetes</taxon>
        <taxon>Mycobacteriales</taxon>
        <taxon>Corynebacteriaceae</taxon>
        <taxon>Corynebacterium</taxon>
    </lineage>
</organism>
<gene>
    <name evidence="1" type="ORF">G7Y31_05740</name>
</gene>